<dbReference type="AlphaFoldDB" id="B7Q9X8"/>
<evidence type="ECO:0000313" key="1">
    <source>
        <dbReference type="EMBL" id="EEC15631.1"/>
    </source>
</evidence>
<keyword evidence="3" id="KW-1185">Reference proteome</keyword>
<dbReference type="Proteomes" id="UP000001555">
    <property type="component" value="Unassembled WGS sequence"/>
</dbReference>
<dbReference type="EMBL" id="DS891538">
    <property type="protein sequence ID" value="EEC15631.1"/>
    <property type="molecule type" value="Genomic_DNA"/>
</dbReference>
<accession>B7Q9X8</accession>
<dbReference type="EnsemblMetazoa" id="ISCW021063-RA">
    <property type="protein sequence ID" value="ISCW021063-PA"/>
    <property type="gene ID" value="ISCW021063"/>
</dbReference>
<reference evidence="1 3" key="1">
    <citation type="submission" date="2008-03" db="EMBL/GenBank/DDBJ databases">
        <title>Annotation of Ixodes scapularis.</title>
        <authorList>
            <consortium name="Ixodes scapularis Genome Project Consortium"/>
            <person name="Caler E."/>
            <person name="Hannick L.I."/>
            <person name="Bidwell S."/>
            <person name="Joardar V."/>
            <person name="Thiagarajan M."/>
            <person name="Amedeo P."/>
            <person name="Galinsky K.J."/>
            <person name="Schobel S."/>
            <person name="Inman J."/>
            <person name="Hostetler J."/>
            <person name="Miller J."/>
            <person name="Hammond M."/>
            <person name="Megy K."/>
            <person name="Lawson D."/>
            <person name="Kodira C."/>
            <person name="Sutton G."/>
            <person name="Meyer J."/>
            <person name="Hill C.A."/>
            <person name="Birren B."/>
            <person name="Nene V."/>
            <person name="Collins F."/>
            <person name="Alarcon-Chaidez F."/>
            <person name="Wikel S."/>
            <person name="Strausberg R."/>
        </authorList>
    </citation>
    <scope>NUCLEOTIDE SEQUENCE [LARGE SCALE GENOMIC DNA]</scope>
    <source>
        <strain evidence="3">Wikel</strain>
        <strain evidence="1">Wikel colony</strain>
    </source>
</reference>
<dbReference type="InParanoid" id="B7Q9X8"/>
<reference evidence="2" key="2">
    <citation type="submission" date="2020-05" db="UniProtKB">
        <authorList>
            <consortium name="EnsemblMetazoa"/>
        </authorList>
    </citation>
    <scope>IDENTIFICATION</scope>
    <source>
        <strain evidence="2">wikel</strain>
    </source>
</reference>
<dbReference type="HOGENOM" id="CLU_2322933_0_0_1"/>
<dbReference type="EMBL" id="ABJB010863228">
    <property type="status" value="NOT_ANNOTATED_CDS"/>
    <property type="molecule type" value="Genomic_DNA"/>
</dbReference>
<dbReference type="VEuPathDB" id="VectorBase:ISCI021063"/>
<name>B7Q9X8_IXOSC</name>
<organism>
    <name type="scientific">Ixodes scapularis</name>
    <name type="common">Black-legged tick</name>
    <name type="synonym">Deer tick</name>
    <dbReference type="NCBI Taxonomy" id="6945"/>
    <lineage>
        <taxon>Eukaryota</taxon>
        <taxon>Metazoa</taxon>
        <taxon>Ecdysozoa</taxon>
        <taxon>Arthropoda</taxon>
        <taxon>Chelicerata</taxon>
        <taxon>Arachnida</taxon>
        <taxon>Acari</taxon>
        <taxon>Parasitiformes</taxon>
        <taxon>Ixodida</taxon>
        <taxon>Ixodoidea</taxon>
        <taxon>Ixodidae</taxon>
        <taxon>Ixodinae</taxon>
        <taxon>Ixodes</taxon>
    </lineage>
</organism>
<proteinExistence type="predicted"/>
<dbReference type="PaxDb" id="6945-B7Q9X8"/>
<gene>
    <name evidence="1" type="ORF">IscW_ISCW021063</name>
</gene>
<dbReference type="VEuPathDB" id="VectorBase:ISCW021063"/>
<evidence type="ECO:0000313" key="3">
    <source>
        <dbReference type="Proteomes" id="UP000001555"/>
    </source>
</evidence>
<protein>
    <submittedName>
        <fullName evidence="1 2">Uncharacterized protein</fullName>
    </submittedName>
</protein>
<sequence length="99" mass="10540">MFRAKAMTVLPNPSRNYSGDWGKSGWPSEPGAHRNRLVCLPALPVLAPAGQSGGFRGAYSKGALAARENVALVLTLCLLQERQSDAAVRHGHVTQSMAL</sequence>
<evidence type="ECO:0000313" key="2">
    <source>
        <dbReference type="EnsemblMetazoa" id="ISCW021063-PA"/>
    </source>
</evidence>